<feature type="transmembrane region" description="Helical" evidence="1">
    <location>
        <begin position="178"/>
        <end position="201"/>
    </location>
</feature>
<accession>A0ABU0Y4X6</accession>
<feature type="transmembrane region" description="Helical" evidence="1">
    <location>
        <begin position="95"/>
        <end position="114"/>
    </location>
</feature>
<feature type="transmembrane region" description="Helical" evidence="1">
    <location>
        <begin position="36"/>
        <end position="54"/>
    </location>
</feature>
<evidence type="ECO:0000313" key="4">
    <source>
        <dbReference type="Proteomes" id="UP001223336"/>
    </source>
</evidence>
<gene>
    <name evidence="3" type="primary">ccsA</name>
    <name evidence="3" type="ORF">RCC75_04865</name>
</gene>
<organism evidence="3 4">
    <name type="scientific">Thiothrix subterranea</name>
    <dbReference type="NCBI Taxonomy" id="2735563"/>
    <lineage>
        <taxon>Bacteria</taxon>
        <taxon>Pseudomonadati</taxon>
        <taxon>Pseudomonadota</taxon>
        <taxon>Gammaproteobacteria</taxon>
        <taxon>Thiotrichales</taxon>
        <taxon>Thiotrichaceae</taxon>
        <taxon>Thiothrix</taxon>
    </lineage>
</organism>
<sequence>MTITLNLFATLAWLATWLLIGVRLRDRLQTRSPQYRHVLVALWLLSLSLHGWSIVNHVWQVDGVSISFATASSIVMWLCNLLLFMTMLKRPLETLGLFIVPFTVTTMLLPLLSPSQTNTINLNNGLGVHIFTSLLAYSMLTLAALQALLLALQNKHLHNHQPGGLIRTLPPLLDMEALLFKLILLGVMLLSLGLFSGALYVDNLFAQHLAHKTILSIVAWVIFTALLVGHWRYGWRGRIAIRWTLSGFFILMLAFFGSKFVLEFLVK</sequence>
<feature type="transmembrane region" description="Helical" evidence="1">
    <location>
        <begin position="6"/>
        <end position="24"/>
    </location>
</feature>
<feature type="transmembrane region" description="Helical" evidence="1">
    <location>
        <begin position="243"/>
        <end position="262"/>
    </location>
</feature>
<dbReference type="PANTHER" id="PTHR38034">
    <property type="entry name" value="INNER MEMBRANE PROTEIN YPJD"/>
    <property type="match status" value="1"/>
</dbReference>
<evidence type="ECO:0000256" key="1">
    <source>
        <dbReference type="SAM" id="Phobius"/>
    </source>
</evidence>
<protein>
    <submittedName>
        <fullName evidence="3">Cytochrome c biogenesis protein CcsA</fullName>
    </submittedName>
</protein>
<feature type="domain" description="Cytochrome c assembly protein" evidence="2">
    <location>
        <begin position="42"/>
        <end position="265"/>
    </location>
</feature>
<feature type="transmembrane region" description="Helical" evidence="1">
    <location>
        <begin position="213"/>
        <end position="231"/>
    </location>
</feature>
<comment type="caution">
    <text evidence="3">The sequence shown here is derived from an EMBL/GenBank/DDBJ whole genome shotgun (WGS) entry which is preliminary data.</text>
</comment>
<name>A0ABU0Y4X6_9GAMM</name>
<dbReference type="Pfam" id="PF01578">
    <property type="entry name" value="Cytochrom_C_asm"/>
    <property type="match status" value="1"/>
</dbReference>
<evidence type="ECO:0000313" key="3">
    <source>
        <dbReference type="EMBL" id="MDQ5767846.1"/>
    </source>
</evidence>
<dbReference type="Proteomes" id="UP001223336">
    <property type="component" value="Unassembled WGS sequence"/>
</dbReference>
<dbReference type="InterPro" id="IPR002541">
    <property type="entry name" value="Cyt_c_assembly"/>
</dbReference>
<keyword evidence="1" id="KW-0472">Membrane</keyword>
<keyword evidence="1" id="KW-1133">Transmembrane helix</keyword>
<evidence type="ECO:0000259" key="2">
    <source>
        <dbReference type="Pfam" id="PF01578"/>
    </source>
</evidence>
<dbReference type="RefSeq" id="WP_308133973.1">
    <property type="nucleotide sequence ID" value="NZ_JAVFKN010000004.1"/>
</dbReference>
<feature type="transmembrane region" description="Helical" evidence="1">
    <location>
        <begin position="66"/>
        <end position="88"/>
    </location>
</feature>
<dbReference type="EMBL" id="JAVFKN010000004">
    <property type="protein sequence ID" value="MDQ5767846.1"/>
    <property type="molecule type" value="Genomic_DNA"/>
</dbReference>
<proteinExistence type="predicted"/>
<dbReference type="PANTHER" id="PTHR38034:SF1">
    <property type="entry name" value="INNER MEMBRANE PROTEIN YPJD"/>
    <property type="match status" value="1"/>
</dbReference>
<feature type="transmembrane region" description="Helical" evidence="1">
    <location>
        <begin position="126"/>
        <end position="152"/>
    </location>
</feature>
<dbReference type="InterPro" id="IPR052372">
    <property type="entry name" value="YpjD/HemX"/>
</dbReference>
<keyword evidence="1" id="KW-0812">Transmembrane</keyword>
<reference evidence="3 4" key="1">
    <citation type="submission" date="2023-08" db="EMBL/GenBank/DDBJ databases">
        <title>New molecular markers tilS and rpoB for phylogenetic and monitoring studies of the genus Thiothrix biodiversity.</title>
        <authorList>
            <person name="Ravin N.V."/>
            <person name="Smolyakov D."/>
            <person name="Markov N.D."/>
            <person name="Beletsky A.V."/>
            <person name="Mardanov A.V."/>
            <person name="Rudenko T.S."/>
            <person name="Grabovich M.Y."/>
        </authorList>
    </citation>
    <scope>NUCLEOTIDE SEQUENCE [LARGE SCALE GENOMIC DNA]</scope>
    <source>
        <strain evidence="3 4">H33</strain>
    </source>
</reference>
<keyword evidence="4" id="KW-1185">Reference proteome</keyword>